<gene>
    <name evidence="1" type="ORF">C3942_15725</name>
</gene>
<evidence type="ECO:0000313" key="1">
    <source>
        <dbReference type="EMBL" id="PPE72873.1"/>
    </source>
</evidence>
<reference evidence="1 2" key="1">
    <citation type="submission" date="2018-02" db="EMBL/GenBank/DDBJ databases">
        <title>Genome sequencing of Solimonas sp. HR-BB.</title>
        <authorList>
            <person name="Lee Y."/>
            <person name="Jeon C.O."/>
        </authorList>
    </citation>
    <scope>NUCLEOTIDE SEQUENCE [LARGE SCALE GENOMIC DNA]</scope>
    <source>
        <strain evidence="1 2">HR-BB</strain>
    </source>
</reference>
<accession>A0A2S5TD11</accession>
<evidence type="ECO:0000313" key="2">
    <source>
        <dbReference type="Proteomes" id="UP000238220"/>
    </source>
</evidence>
<comment type="caution">
    <text evidence="1">The sequence shown here is derived from an EMBL/GenBank/DDBJ whole genome shotgun (WGS) entry which is preliminary data.</text>
</comment>
<dbReference type="AlphaFoldDB" id="A0A2S5TD11"/>
<dbReference type="Proteomes" id="UP000238220">
    <property type="component" value="Unassembled WGS sequence"/>
</dbReference>
<dbReference type="EMBL" id="PSNW01000009">
    <property type="protein sequence ID" value="PPE72873.1"/>
    <property type="molecule type" value="Genomic_DNA"/>
</dbReference>
<keyword evidence="2" id="KW-1185">Reference proteome</keyword>
<proteinExistence type="predicted"/>
<dbReference type="OrthoDB" id="9888847at2"/>
<protein>
    <submittedName>
        <fullName evidence="1">Uncharacterized protein</fullName>
    </submittedName>
</protein>
<sequence>MGMHEPMMPPPSSRFSAEELAEFASSFERIKARLPRLFRPYWHRWTCMPGDTPAVLVYGEDDRLALCLVRERPDLYGAIGVTVPGHLQYWPPRGSIVEALGAAGLQL</sequence>
<dbReference type="RefSeq" id="WP_104231317.1">
    <property type="nucleotide sequence ID" value="NZ_PSNW01000009.1"/>
</dbReference>
<name>A0A2S5TD11_9GAMM</name>
<organism evidence="1 2">
    <name type="scientific">Solimonas fluminis</name>
    <dbReference type="NCBI Taxonomy" id="2086571"/>
    <lineage>
        <taxon>Bacteria</taxon>
        <taxon>Pseudomonadati</taxon>
        <taxon>Pseudomonadota</taxon>
        <taxon>Gammaproteobacteria</taxon>
        <taxon>Nevskiales</taxon>
        <taxon>Nevskiaceae</taxon>
        <taxon>Solimonas</taxon>
    </lineage>
</organism>